<sequence length="1622" mass="178567">MNPFTMLSKRLARSTFRKFSTSSEGSYDYIIVGAGSAGATIAHRLVKDAGARVLLIENGSSHYGRWDWWKINMPAALTYNLADAKYNWDFYTVPQRHMDGRRLHQPRGRALGGSSSLNAMAYVRGHALDYERWAKEIGEGGEAWSYRSILPYYRKAQTHQEGESTYRGGSGPLAVTRRRSRAVQAINDAFVRAGEEAGYPRTADMNGFQQEGFGAMDMTVTPDGKRASTWECYLKPLVHPKSPEEEAAGKRLKLITNEMAVRLLFDKTKVVGVETIPAPTPKKGGGFHSETSGRTEKHFAKTEVILSAGAVGSPQLLMMSGIGNAKDLESLGVPVLLDQPSVGANLQDHLEFYVQYLSKLPCSLYPWAATFPGLGLLSKYAYRQPWRAIHSGILWMLAGRGMGSSNHFEVGGFIRSREGMLHPDLQFHFIPGIVTGQLDFLPEHGYQAHCGTMRPTSRGTVQLATSNILDAPLIDPNFLATEEDRIDMRAGLRLSIEIMEQKALEEFKKERHAPLENINLDSDEEVDAWIRSSSHSGYHLSCTCAMGKVVDAEGRVKGLENLRIADASIMPSMTSGNLNAPTIMMAELIADRIRGETPLPPEDVISIQAPEGFQFNDGQTDTCDNFRWEPAEDAYLYLPNSKISCTMNNLTMEVREPKNVPELRTMMLRLDSQNPAKTPHVMLNHWSITHLSNGVIMSTEALSSWDVVPQLANVRVMLVGQQKAENSISNMAVSFRPVSDADELTLQALQPTGFDFTGATAISLGHEGFSTAVLEERPSFVKPLFWTGIATSQVSLFFMFRDLADLSQWIVEPPRSSTMATWRSKNLLSVVTLGPIGLGAVFKVVYPWVCSWPTFLAITGWTGLLFFSSAINPHIMMRARNKAKGSEGAVFVSQQEALSMLPAGAEETCIILEVNGRAVAYPDTQVLRPHVANGGDAGEDIVLTYCGLSNLGIAYTPSLGGKPLDLHPMTQLENNLVMYDKNSMEPVQQLWGTTENRMECNCGLSKVERMQEWPTYRMTLGNFCKAWPGSKVFVNDYSMKGMKPKFLENPIQFVYDGMMDMIFSTSIVYQNTNEKPVFPTLKTSDHRVPSKEKVFVVPLNGDDVVVAYFPEFASIGAFYNNTGREVKQLDFYGQLKSGKQLTRVETLKAGVFWCVWVNVDIVVANFRLGLNGGATLFNLVTKLNNGDQMDEALNFRQGFRLPGRVAVSGKQISSQYKLMSELYPVPSLWEVRMGENALVEMPFTVTINSGLGDKMRVRAPPYDLQTDFSILQSGTAEIVTSEVLSAASGELVARLSTQLFRGVLYEVRVRVLTPKVPNPTDAMWSIEILDGEPLPLNTNDGLTEGFRLVDRAELQVRASRSPPMAEIDVDLVVDLKSAQPDELILVAPLGFNFTSNCLVASSNNEVLSCRLSGNVAGRAAARLRVQRLTSVMQQVVIKVVTPAQNPPSTSWFVNAKDSASGMQLAWGEDNAGVTIRQMLGASVLYPGIPSIAGQMAFSFITNEKIESGGAIRVGYPRDIEVLCAGAYFYPVALSGEVTCVNVLAEAYFELRLSRPLPPGQTAFTVTSTCPAAVNDNYFYIVVMTGAGQVSDAAMSIPGLRIQHGLPVSAMPLIWGMAEPNRS</sequence>
<keyword evidence="4 5" id="KW-0274">FAD</keyword>
<keyword evidence="3 5" id="KW-0285">Flavoprotein</keyword>
<reference evidence="8 9" key="1">
    <citation type="submission" date="2024-02" db="EMBL/GenBank/DDBJ databases">
        <authorList>
            <person name="Chen Y."/>
            <person name="Shah S."/>
            <person name="Dougan E. K."/>
            <person name="Thang M."/>
            <person name="Chan C."/>
        </authorList>
    </citation>
    <scope>NUCLEOTIDE SEQUENCE [LARGE SCALE GENOMIC DNA]</scope>
</reference>
<dbReference type="Gene3D" id="3.30.410.40">
    <property type="match status" value="1"/>
</dbReference>
<feature type="domain" description="Glucose-methanol-choline oxidoreductase N-terminal" evidence="6">
    <location>
        <begin position="108"/>
        <end position="131"/>
    </location>
</feature>
<organism evidence="8 9">
    <name type="scientific">Durusdinium trenchii</name>
    <dbReference type="NCBI Taxonomy" id="1381693"/>
    <lineage>
        <taxon>Eukaryota</taxon>
        <taxon>Sar</taxon>
        <taxon>Alveolata</taxon>
        <taxon>Dinophyceae</taxon>
        <taxon>Suessiales</taxon>
        <taxon>Symbiodiniaceae</taxon>
        <taxon>Durusdinium</taxon>
    </lineage>
</organism>
<evidence type="ECO:0000313" key="9">
    <source>
        <dbReference type="Proteomes" id="UP001642464"/>
    </source>
</evidence>
<dbReference type="InterPro" id="IPR012132">
    <property type="entry name" value="GMC_OxRdtase"/>
</dbReference>
<dbReference type="PROSITE" id="PS00624">
    <property type="entry name" value="GMC_OXRED_2"/>
    <property type="match status" value="1"/>
</dbReference>
<dbReference type="InterPro" id="IPR036188">
    <property type="entry name" value="FAD/NAD-bd_sf"/>
</dbReference>
<evidence type="ECO:0000259" key="7">
    <source>
        <dbReference type="PROSITE" id="PS00624"/>
    </source>
</evidence>
<dbReference type="Proteomes" id="UP001642464">
    <property type="component" value="Unassembled WGS sequence"/>
</dbReference>
<evidence type="ECO:0000256" key="4">
    <source>
        <dbReference type="ARBA" id="ARBA00022827"/>
    </source>
</evidence>
<dbReference type="InterPro" id="IPR021516">
    <property type="entry name" value="DUF3179"/>
</dbReference>
<accession>A0ABP0JPU5</accession>
<dbReference type="InterPro" id="IPR000172">
    <property type="entry name" value="GMC_OxRdtase_N"/>
</dbReference>
<evidence type="ECO:0000256" key="5">
    <source>
        <dbReference type="RuleBase" id="RU003968"/>
    </source>
</evidence>
<name>A0ABP0JPU5_9DINO</name>
<dbReference type="NCBIfam" id="NF002550">
    <property type="entry name" value="PRK02106.1"/>
    <property type="match status" value="1"/>
</dbReference>
<dbReference type="Gene3D" id="3.50.50.60">
    <property type="entry name" value="FAD/NAD(P)-binding domain"/>
    <property type="match status" value="1"/>
</dbReference>
<keyword evidence="9" id="KW-1185">Reference proteome</keyword>
<dbReference type="EMBL" id="CAXAMM010008125">
    <property type="protein sequence ID" value="CAK9016484.1"/>
    <property type="molecule type" value="Genomic_DNA"/>
</dbReference>
<dbReference type="SUPFAM" id="SSF54373">
    <property type="entry name" value="FAD-linked reductases, C-terminal domain"/>
    <property type="match status" value="1"/>
</dbReference>
<evidence type="ECO:0000256" key="2">
    <source>
        <dbReference type="ARBA" id="ARBA00010790"/>
    </source>
</evidence>
<dbReference type="PANTHER" id="PTHR11552">
    <property type="entry name" value="GLUCOSE-METHANOL-CHOLINE GMC OXIDOREDUCTASE"/>
    <property type="match status" value="1"/>
</dbReference>
<comment type="cofactor">
    <cofactor evidence="1">
        <name>FAD</name>
        <dbReference type="ChEBI" id="CHEBI:57692"/>
    </cofactor>
</comment>
<protein>
    <submittedName>
        <fullName evidence="8">Mitochondrial (CDH) (CHD)</fullName>
    </submittedName>
</protein>
<feature type="domain" description="Glucose-methanol-choline oxidoreductase N-terminal" evidence="7">
    <location>
        <begin position="309"/>
        <end position="323"/>
    </location>
</feature>
<proteinExistence type="inferred from homology"/>
<comment type="similarity">
    <text evidence="2 5">Belongs to the GMC oxidoreductase family.</text>
</comment>
<dbReference type="Pfam" id="PF00732">
    <property type="entry name" value="GMC_oxred_N"/>
    <property type="match status" value="1"/>
</dbReference>
<evidence type="ECO:0000256" key="1">
    <source>
        <dbReference type="ARBA" id="ARBA00001974"/>
    </source>
</evidence>
<evidence type="ECO:0000256" key="3">
    <source>
        <dbReference type="ARBA" id="ARBA00022630"/>
    </source>
</evidence>
<dbReference type="Pfam" id="PF05199">
    <property type="entry name" value="GMC_oxred_C"/>
    <property type="match status" value="1"/>
</dbReference>
<dbReference type="PROSITE" id="PS00623">
    <property type="entry name" value="GMC_OXRED_1"/>
    <property type="match status" value="1"/>
</dbReference>
<dbReference type="PANTHER" id="PTHR11552:SF147">
    <property type="entry name" value="CHOLINE DEHYDROGENASE, MITOCHONDRIAL"/>
    <property type="match status" value="1"/>
</dbReference>
<dbReference type="InterPro" id="IPR007867">
    <property type="entry name" value="GMC_OxRtase_C"/>
</dbReference>
<dbReference type="SUPFAM" id="SSF51905">
    <property type="entry name" value="FAD/NAD(P)-binding domain"/>
    <property type="match status" value="1"/>
</dbReference>
<comment type="caution">
    <text evidence="8">The sequence shown here is derived from an EMBL/GenBank/DDBJ whole genome shotgun (WGS) entry which is preliminary data.</text>
</comment>
<evidence type="ECO:0000259" key="6">
    <source>
        <dbReference type="PROSITE" id="PS00623"/>
    </source>
</evidence>
<evidence type="ECO:0000313" key="8">
    <source>
        <dbReference type="EMBL" id="CAK9016484.1"/>
    </source>
</evidence>
<gene>
    <name evidence="8" type="ORF">SCF082_LOCUS13209</name>
</gene>
<dbReference type="Pfam" id="PF11376">
    <property type="entry name" value="DUF3179"/>
    <property type="match status" value="1"/>
</dbReference>